<proteinExistence type="predicted"/>
<evidence type="ECO:0000313" key="2">
    <source>
        <dbReference type="Proteomes" id="UP000299102"/>
    </source>
</evidence>
<sequence>MSMRTTREKLSRASLGSELLLTMKHYARRLFITGFQNSSAAVSISVTNFVTKNIDAVRRMIETDRLKEEASNLVWDIKIGGKIWIYYYNPKTNQQSTLWFYRDELKTTKVACE</sequence>
<organism evidence="1 2">
    <name type="scientific">Eumeta variegata</name>
    <name type="common">Bagworm moth</name>
    <name type="synonym">Eumeta japonica</name>
    <dbReference type="NCBI Taxonomy" id="151549"/>
    <lineage>
        <taxon>Eukaryota</taxon>
        <taxon>Metazoa</taxon>
        <taxon>Ecdysozoa</taxon>
        <taxon>Arthropoda</taxon>
        <taxon>Hexapoda</taxon>
        <taxon>Insecta</taxon>
        <taxon>Pterygota</taxon>
        <taxon>Neoptera</taxon>
        <taxon>Endopterygota</taxon>
        <taxon>Lepidoptera</taxon>
        <taxon>Glossata</taxon>
        <taxon>Ditrysia</taxon>
        <taxon>Tineoidea</taxon>
        <taxon>Psychidae</taxon>
        <taxon>Oiketicinae</taxon>
        <taxon>Eumeta</taxon>
    </lineage>
</organism>
<protein>
    <submittedName>
        <fullName evidence="1">Uncharacterized protein</fullName>
    </submittedName>
</protein>
<gene>
    <name evidence="1" type="ORF">EVAR_97712_1</name>
</gene>
<dbReference type="Proteomes" id="UP000299102">
    <property type="component" value="Unassembled WGS sequence"/>
</dbReference>
<accession>A0A4C1XXL7</accession>
<dbReference type="EMBL" id="BGZK01000996">
    <property type="protein sequence ID" value="GBP67920.1"/>
    <property type="molecule type" value="Genomic_DNA"/>
</dbReference>
<keyword evidence="2" id="KW-1185">Reference proteome</keyword>
<comment type="caution">
    <text evidence="1">The sequence shown here is derived from an EMBL/GenBank/DDBJ whole genome shotgun (WGS) entry which is preliminary data.</text>
</comment>
<evidence type="ECO:0000313" key="1">
    <source>
        <dbReference type="EMBL" id="GBP67920.1"/>
    </source>
</evidence>
<reference evidence="1 2" key="1">
    <citation type="journal article" date="2019" name="Commun. Biol.">
        <title>The bagworm genome reveals a unique fibroin gene that provides high tensile strength.</title>
        <authorList>
            <person name="Kono N."/>
            <person name="Nakamura H."/>
            <person name="Ohtoshi R."/>
            <person name="Tomita M."/>
            <person name="Numata K."/>
            <person name="Arakawa K."/>
        </authorList>
    </citation>
    <scope>NUCLEOTIDE SEQUENCE [LARGE SCALE GENOMIC DNA]</scope>
</reference>
<dbReference type="AlphaFoldDB" id="A0A4C1XXL7"/>
<name>A0A4C1XXL7_EUMVA</name>